<accession>A0A0F9MK99</accession>
<sequence length="70" mass="7836">MDVCACTNACKACKETKAQLEIYRLKELLCVIRECAVSDFDDRAVKLAGKGIGDDFHIPLSRFKEILESL</sequence>
<gene>
    <name evidence="1" type="ORF">LCGC14_1145120</name>
</gene>
<dbReference type="AlphaFoldDB" id="A0A0F9MK99"/>
<proteinExistence type="predicted"/>
<comment type="caution">
    <text evidence="1">The sequence shown here is derived from an EMBL/GenBank/DDBJ whole genome shotgun (WGS) entry which is preliminary data.</text>
</comment>
<name>A0A0F9MK99_9ZZZZ</name>
<evidence type="ECO:0000313" key="1">
    <source>
        <dbReference type="EMBL" id="KKM99706.1"/>
    </source>
</evidence>
<protein>
    <submittedName>
        <fullName evidence="1">Uncharacterized protein</fullName>
    </submittedName>
</protein>
<organism evidence="1">
    <name type="scientific">marine sediment metagenome</name>
    <dbReference type="NCBI Taxonomy" id="412755"/>
    <lineage>
        <taxon>unclassified sequences</taxon>
        <taxon>metagenomes</taxon>
        <taxon>ecological metagenomes</taxon>
    </lineage>
</organism>
<dbReference type="EMBL" id="LAZR01005465">
    <property type="protein sequence ID" value="KKM99706.1"/>
    <property type="molecule type" value="Genomic_DNA"/>
</dbReference>
<reference evidence="1" key="1">
    <citation type="journal article" date="2015" name="Nature">
        <title>Complex archaea that bridge the gap between prokaryotes and eukaryotes.</title>
        <authorList>
            <person name="Spang A."/>
            <person name="Saw J.H."/>
            <person name="Jorgensen S.L."/>
            <person name="Zaremba-Niedzwiedzka K."/>
            <person name="Martijn J."/>
            <person name="Lind A.E."/>
            <person name="van Eijk R."/>
            <person name="Schleper C."/>
            <person name="Guy L."/>
            <person name="Ettema T.J."/>
        </authorList>
    </citation>
    <scope>NUCLEOTIDE SEQUENCE</scope>
</reference>